<protein>
    <submittedName>
        <fullName evidence="1">Uncharacterized protein</fullName>
    </submittedName>
</protein>
<accession>A0A1G5UVQ3</accession>
<dbReference type="Proteomes" id="UP000323439">
    <property type="component" value="Unassembled WGS sequence"/>
</dbReference>
<dbReference type="EMBL" id="FMXB01000001">
    <property type="protein sequence ID" value="SDA37693.1"/>
    <property type="molecule type" value="Genomic_DNA"/>
</dbReference>
<proteinExistence type="predicted"/>
<evidence type="ECO:0000313" key="2">
    <source>
        <dbReference type="Proteomes" id="UP000323439"/>
    </source>
</evidence>
<dbReference type="AlphaFoldDB" id="A0A1G5UVQ3"/>
<organism evidence="1 2">
    <name type="scientific">Methanobrevibacter millerae</name>
    <dbReference type="NCBI Taxonomy" id="230361"/>
    <lineage>
        <taxon>Archaea</taxon>
        <taxon>Methanobacteriati</taxon>
        <taxon>Methanobacteriota</taxon>
        <taxon>Methanomada group</taxon>
        <taxon>Methanobacteria</taxon>
        <taxon>Methanobacteriales</taxon>
        <taxon>Methanobacteriaceae</taxon>
        <taxon>Methanobrevibacter</taxon>
    </lineage>
</organism>
<name>A0A1G5UVQ3_9EURY</name>
<evidence type="ECO:0000313" key="1">
    <source>
        <dbReference type="EMBL" id="SDA37693.1"/>
    </source>
</evidence>
<gene>
    <name evidence="1" type="ORF">SAMN02910315_00157</name>
</gene>
<keyword evidence="2" id="KW-1185">Reference proteome</keyword>
<sequence>MEHLVYKQVLYTKIGNQGIVVNKMNLFNLSSAQKMLLFSEINDPLNDSFYLNFRKDYALEDFEYVKSAIETISKSYLTLQIMHDENGDFKQYYADVNDFNVETFDVSDENVNDLGF</sequence>
<reference evidence="1 2" key="1">
    <citation type="submission" date="2016-10" db="EMBL/GenBank/DDBJ databases">
        <authorList>
            <person name="Varghese N."/>
            <person name="Submissions S."/>
        </authorList>
    </citation>
    <scope>NUCLEOTIDE SEQUENCE [LARGE SCALE GENOMIC DNA]</scope>
    <source>
        <strain evidence="1 2">DSM 16643</strain>
    </source>
</reference>